<reference evidence="1 2" key="1">
    <citation type="journal article" date="2012" name="Genome Biol. Evol.">
        <title>Genome Sequence of the Mesophilic Thermotogales Bacterium Mesotoga prima MesG1.Ag.4.2 Reveals the Largest Thermotogales Genome To Date.</title>
        <authorList>
            <person name="Zhaxybayeva O."/>
            <person name="Swithers K.S."/>
            <person name="Foght J."/>
            <person name="Green A.G."/>
            <person name="Bruce D."/>
            <person name="Detter C."/>
            <person name="Han S."/>
            <person name="Teshima H."/>
            <person name="Han J."/>
            <person name="Woyke T."/>
            <person name="Pitluck S."/>
            <person name="Nolan M."/>
            <person name="Ivanova N."/>
            <person name="Pati A."/>
            <person name="Land M.L."/>
            <person name="Dlutek M."/>
            <person name="Doolittle W.F."/>
            <person name="Noll K.M."/>
            <person name="Nesbo C.L."/>
        </authorList>
    </citation>
    <scope>NUCLEOTIDE SEQUENCE [LARGE SCALE GENOMIC DNA]</scope>
    <source>
        <strain evidence="2">mesG1.Ag.4.2</strain>
    </source>
</reference>
<organism evidence="1 2">
    <name type="scientific">Mesotoga prima MesG1.Ag.4.2</name>
    <dbReference type="NCBI Taxonomy" id="660470"/>
    <lineage>
        <taxon>Bacteria</taxon>
        <taxon>Thermotogati</taxon>
        <taxon>Thermotogota</taxon>
        <taxon>Thermotogae</taxon>
        <taxon>Kosmotogales</taxon>
        <taxon>Kosmotogaceae</taxon>
        <taxon>Mesotoga</taxon>
    </lineage>
</organism>
<accession>I2F1W4</accession>
<name>I2F1W4_9BACT</name>
<dbReference type="Proteomes" id="UP000002881">
    <property type="component" value="Chromosome"/>
</dbReference>
<proteinExistence type="predicted"/>
<evidence type="ECO:0000313" key="1">
    <source>
        <dbReference type="EMBL" id="AFK05917.1"/>
    </source>
</evidence>
<evidence type="ECO:0000313" key="2">
    <source>
        <dbReference type="Proteomes" id="UP000002881"/>
    </source>
</evidence>
<keyword evidence="2" id="KW-1185">Reference proteome</keyword>
<dbReference type="AlphaFoldDB" id="I2F1W4"/>
<dbReference type="KEGG" id="mpg:Theba_0177"/>
<dbReference type="HOGENOM" id="CLU_1935543_0_0_0"/>
<gene>
    <name evidence="1" type="ORF">Theba_0177</name>
</gene>
<protein>
    <submittedName>
        <fullName evidence="1">Uncharacterized protein</fullName>
    </submittedName>
</protein>
<sequence length="130" mass="14914">MKRCRLIAQKNNNKCMILNRIIDQEDRLPALHVLPVQHIFCSSRSEFGKSFTVNLQMSPAEGVTDGDRRQKPVSTLFEMLRDDNSRRLCNSFVGANGCSPEKGPGWNLCLYREKKDLRNWSVHIFALAFS</sequence>
<dbReference type="EMBL" id="CP003532">
    <property type="protein sequence ID" value="AFK05917.1"/>
    <property type="molecule type" value="Genomic_DNA"/>
</dbReference>